<keyword evidence="2" id="KW-1185">Reference proteome</keyword>
<dbReference type="AlphaFoldDB" id="A0A1X6ZKW6"/>
<evidence type="ECO:0000313" key="2">
    <source>
        <dbReference type="Proteomes" id="UP000193061"/>
    </source>
</evidence>
<dbReference type="EMBL" id="FWFX01000008">
    <property type="protein sequence ID" value="SLN52452.1"/>
    <property type="molecule type" value="Genomic_DNA"/>
</dbReference>
<reference evidence="1 2" key="1">
    <citation type="submission" date="2017-03" db="EMBL/GenBank/DDBJ databases">
        <authorList>
            <person name="Afonso C.L."/>
            <person name="Miller P.J."/>
            <person name="Scott M.A."/>
            <person name="Spackman E."/>
            <person name="Goraichik I."/>
            <person name="Dimitrov K.M."/>
            <person name="Suarez D.L."/>
            <person name="Swayne D.E."/>
        </authorList>
    </citation>
    <scope>NUCLEOTIDE SEQUENCE [LARGE SCALE GENOMIC DNA]</scope>
    <source>
        <strain evidence="1 2">CECT 7450</strain>
    </source>
</reference>
<evidence type="ECO:0000313" key="1">
    <source>
        <dbReference type="EMBL" id="SLN52452.1"/>
    </source>
</evidence>
<accession>A0A1X6ZKW6</accession>
<protein>
    <submittedName>
        <fullName evidence="1">Uncharacterized protein</fullName>
    </submittedName>
</protein>
<gene>
    <name evidence="1" type="ORF">ROA7450_02633</name>
</gene>
<dbReference type="Proteomes" id="UP000193061">
    <property type="component" value="Unassembled WGS sequence"/>
</dbReference>
<sequence length="50" mass="5423">MLDFAFFRAGRAGLDTDNWATGGVMIEIDRETGCLNHGRFSMTHGGAFAT</sequence>
<organism evidence="1 2">
    <name type="scientific">Roseovarius albus</name>
    <dbReference type="NCBI Taxonomy" id="1247867"/>
    <lineage>
        <taxon>Bacteria</taxon>
        <taxon>Pseudomonadati</taxon>
        <taxon>Pseudomonadota</taxon>
        <taxon>Alphaproteobacteria</taxon>
        <taxon>Rhodobacterales</taxon>
        <taxon>Roseobacteraceae</taxon>
        <taxon>Roseovarius</taxon>
    </lineage>
</organism>
<proteinExistence type="predicted"/>
<name>A0A1X6ZKW6_9RHOB</name>